<evidence type="ECO:0000313" key="3">
    <source>
        <dbReference type="Ensembl" id="ENSCINP00000034416.1"/>
    </source>
</evidence>
<reference evidence="3" key="3">
    <citation type="submission" date="2025-08" db="UniProtKB">
        <authorList>
            <consortium name="Ensembl"/>
        </authorList>
    </citation>
    <scope>IDENTIFICATION</scope>
</reference>
<dbReference type="InParanoid" id="H2XXN2"/>
<protein>
    <recommendedName>
        <fullName evidence="2">RGS domain-containing protein</fullName>
    </recommendedName>
</protein>
<dbReference type="CDD" id="cd07440">
    <property type="entry name" value="RGS"/>
    <property type="match status" value="1"/>
</dbReference>
<dbReference type="PANTHER" id="PTHR10845:SF259">
    <property type="entry name" value="RGS DOMAIN-CONTAINING PROTEIN-RELATED"/>
    <property type="match status" value="1"/>
</dbReference>
<dbReference type="OMA" id="PIENNGQ"/>
<evidence type="ECO:0000313" key="4">
    <source>
        <dbReference type="Proteomes" id="UP000008144"/>
    </source>
</evidence>
<proteinExistence type="predicted"/>
<dbReference type="PROSITE" id="PS50132">
    <property type="entry name" value="RGS"/>
    <property type="match status" value="1"/>
</dbReference>
<dbReference type="Gene3D" id="1.10.167.10">
    <property type="entry name" value="Regulator of G-protein Signalling 4, domain 2"/>
    <property type="match status" value="1"/>
</dbReference>
<dbReference type="InterPro" id="IPR044926">
    <property type="entry name" value="RGS_subdomain_2"/>
</dbReference>
<reference evidence="3" key="2">
    <citation type="journal article" date="2008" name="Genome Biol.">
        <title>Improved genome assembly and evidence-based global gene model set for the chordate Ciona intestinalis: new insight into intron and operon populations.</title>
        <authorList>
            <person name="Satou Y."/>
            <person name="Mineta K."/>
            <person name="Ogasawara M."/>
            <person name="Sasakura Y."/>
            <person name="Shoguchi E."/>
            <person name="Ueno K."/>
            <person name="Yamada L."/>
            <person name="Matsumoto J."/>
            <person name="Wasserscheid J."/>
            <person name="Dewar K."/>
            <person name="Wiley G.B."/>
            <person name="Macmil S.L."/>
            <person name="Roe B.A."/>
            <person name="Zeller R.W."/>
            <person name="Hastings K.E."/>
            <person name="Lemaire P."/>
            <person name="Lindquist E."/>
            <person name="Endo T."/>
            <person name="Hotta K."/>
            <person name="Inaba K."/>
        </authorList>
    </citation>
    <scope>NUCLEOTIDE SEQUENCE [LARGE SCALE GENOMIC DNA]</scope>
    <source>
        <strain evidence="3">wild type</strain>
    </source>
</reference>
<evidence type="ECO:0000256" key="1">
    <source>
        <dbReference type="SAM" id="MobiDB-lite"/>
    </source>
</evidence>
<keyword evidence="4" id="KW-1185">Reference proteome</keyword>
<dbReference type="PANTHER" id="PTHR10845">
    <property type="entry name" value="REGULATOR OF G PROTEIN SIGNALING"/>
    <property type="match status" value="1"/>
</dbReference>
<dbReference type="Pfam" id="PF00615">
    <property type="entry name" value="RGS"/>
    <property type="match status" value="1"/>
</dbReference>
<dbReference type="Ensembl" id="ENSCINT00000031116.1">
    <property type="protein sequence ID" value="ENSCINP00000034416.1"/>
    <property type="gene ID" value="ENSCING00000023211.1"/>
</dbReference>
<accession>H2XXN2</accession>
<dbReference type="STRING" id="7719.ENSCINP00000034416"/>
<name>H2XXN2_CIOIN</name>
<reference evidence="4" key="1">
    <citation type="journal article" date="2002" name="Science">
        <title>The draft genome of Ciona intestinalis: insights into chordate and vertebrate origins.</title>
        <authorList>
            <person name="Dehal P."/>
            <person name="Satou Y."/>
            <person name="Campbell R.K."/>
            <person name="Chapman J."/>
            <person name="Degnan B."/>
            <person name="De Tomaso A."/>
            <person name="Davidson B."/>
            <person name="Di Gregorio A."/>
            <person name="Gelpke M."/>
            <person name="Goodstein D.M."/>
            <person name="Harafuji N."/>
            <person name="Hastings K.E."/>
            <person name="Ho I."/>
            <person name="Hotta K."/>
            <person name="Huang W."/>
            <person name="Kawashima T."/>
            <person name="Lemaire P."/>
            <person name="Martinez D."/>
            <person name="Meinertzhagen I.A."/>
            <person name="Necula S."/>
            <person name="Nonaka M."/>
            <person name="Putnam N."/>
            <person name="Rash S."/>
            <person name="Saiga H."/>
            <person name="Satake M."/>
            <person name="Terry A."/>
            <person name="Yamada L."/>
            <person name="Wang H.G."/>
            <person name="Awazu S."/>
            <person name="Azumi K."/>
            <person name="Boore J."/>
            <person name="Branno M."/>
            <person name="Chin-Bow S."/>
            <person name="DeSantis R."/>
            <person name="Doyle S."/>
            <person name="Francino P."/>
            <person name="Keys D.N."/>
            <person name="Haga S."/>
            <person name="Hayashi H."/>
            <person name="Hino K."/>
            <person name="Imai K.S."/>
            <person name="Inaba K."/>
            <person name="Kano S."/>
            <person name="Kobayashi K."/>
            <person name="Kobayashi M."/>
            <person name="Lee B.I."/>
            <person name="Makabe K.W."/>
            <person name="Manohar C."/>
            <person name="Matassi G."/>
            <person name="Medina M."/>
            <person name="Mochizuki Y."/>
            <person name="Mount S."/>
            <person name="Morishita T."/>
            <person name="Miura S."/>
            <person name="Nakayama A."/>
            <person name="Nishizaka S."/>
            <person name="Nomoto H."/>
            <person name="Ohta F."/>
            <person name="Oishi K."/>
            <person name="Rigoutsos I."/>
            <person name="Sano M."/>
            <person name="Sasaki A."/>
            <person name="Sasakura Y."/>
            <person name="Shoguchi E."/>
            <person name="Shin-i T."/>
            <person name="Spagnuolo A."/>
            <person name="Stainier D."/>
            <person name="Suzuki M.M."/>
            <person name="Tassy O."/>
            <person name="Takatori N."/>
            <person name="Tokuoka M."/>
            <person name="Yagi K."/>
            <person name="Yoshizaki F."/>
            <person name="Wada S."/>
            <person name="Zhang C."/>
            <person name="Hyatt P.D."/>
            <person name="Larimer F."/>
            <person name="Detter C."/>
            <person name="Doggett N."/>
            <person name="Glavina T."/>
            <person name="Hawkins T."/>
            <person name="Richardson P."/>
            <person name="Lucas S."/>
            <person name="Kohara Y."/>
            <person name="Levine M."/>
            <person name="Satoh N."/>
            <person name="Rokhsar D.S."/>
        </authorList>
    </citation>
    <scope>NUCLEOTIDE SEQUENCE [LARGE SCALE GENOMIC DNA]</scope>
</reference>
<reference evidence="3" key="4">
    <citation type="submission" date="2025-09" db="UniProtKB">
        <authorList>
            <consortium name="Ensembl"/>
        </authorList>
    </citation>
    <scope>IDENTIFICATION</scope>
</reference>
<dbReference type="SMART" id="SM00315">
    <property type="entry name" value="RGS"/>
    <property type="match status" value="1"/>
</dbReference>
<sequence length="214" mass="24758">MVSRRRKGRFSIGDPTTPTKGKGNLSIFRPTQSEIDDVNVFIDGPEFFKAEDDMKSKSKSRRSLKTWLSKKSDLSLKTLAETKDVPFHNNCKATFTLVQVLHCKEAVSKFMKFLKAEFSDENLEFLLEVEVYKQHRKHEKLCVKICDKYIVIGAPREVNITSCIRDRIIRQLPCPVKSTFNEAENHIFNLLERDSFKRFLRSPTGQSLLNVLNK</sequence>
<dbReference type="AlphaFoldDB" id="H2XXN2"/>
<dbReference type="EMBL" id="EAAA01000814">
    <property type="status" value="NOT_ANNOTATED_CDS"/>
    <property type="molecule type" value="Genomic_DNA"/>
</dbReference>
<feature type="domain" description="RGS" evidence="2">
    <location>
        <begin position="96"/>
        <end position="209"/>
    </location>
</feature>
<dbReference type="InterPro" id="IPR036305">
    <property type="entry name" value="RGS_sf"/>
</dbReference>
<organism evidence="3 4">
    <name type="scientific">Ciona intestinalis</name>
    <name type="common">Transparent sea squirt</name>
    <name type="synonym">Ascidia intestinalis</name>
    <dbReference type="NCBI Taxonomy" id="7719"/>
    <lineage>
        <taxon>Eukaryota</taxon>
        <taxon>Metazoa</taxon>
        <taxon>Chordata</taxon>
        <taxon>Tunicata</taxon>
        <taxon>Ascidiacea</taxon>
        <taxon>Phlebobranchia</taxon>
        <taxon>Cionidae</taxon>
        <taxon>Ciona</taxon>
    </lineage>
</organism>
<dbReference type="GeneTree" id="ENSGT00940000158520"/>
<dbReference type="Proteomes" id="UP000008144">
    <property type="component" value="Chromosome 11"/>
</dbReference>
<dbReference type="HOGENOM" id="CLU_1288513_0_0_1"/>
<dbReference type="PRINTS" id="PR01301">
    <property type="entry name" value="RGSPROTEIN"/>
</dbReference>
<dbReference type="SUPFAM" id="SSF48097">
    <property type="entry name" value="Regulator of G-protein signaling, RGS"/>
    <property type="match status" value="1"/>
</dbReference>
<feature type="region of interest" description="Disordered" evidence="1">
    <location>
        <begin position="1"/>
        <end position="26"/>
    </location>
</feature>
<evidence type="ECO:0000259" key="2">
    <source>
        <dbReference type="PROSITE" id="PS50132"/>
    </source>
</evidence>
<dbReference type="InterPro" id="IPR016137">
    <property type="entry name" value="RGS"/>
</dbReference>